<keyword evidence="2" id="KW-1185">Reference proteome</keyword>
<evidence type="ECO:0008006" key="3">
    <source>
        <dbReference type="Google" id="ProtNLM"/>
    </source>
</evidence>
<dbReference type="PANTHER" id="PTHR37519">
    <property type="match status" value="1"/>
</dbReference>
<accession>A0ABN4YI92</accession>
<dbReference type="Gene3D" id="3.10.180.10">
    <property type="entry name" value="2,3-Dihydroxybiphenyl 1,2-Dioxygenase, domain 1"/>
    <property type="match status" value="1"/>
</dbReference>
<reference evidence="1 2" key="1">
    <citation type="submission" date="2017-03" db="EMBL/GenBank/DDBJ databases">
        <title>Genome sequencing of Shewanella japonica KCTC 22435.</title>
        <authorList>
            <person name="Kim K.M."/>
        </authorList>
    </citation>
    <scope>NUCLEOTIDE SEQUENCE [LARGE SCALE GENOMIC DNA]</scope>
    <source>
        <strain evidence="1 2">KCTC 22435</strain>
    </source>
</reference>
<protein>
    <recommendedName>
        <fullName evidence="3">VOC family protein</fullName>
    </recommendedName>
</protein>
<dbReference type="InterPro" id="IPR029068">
    <property type="entry name" value="Glyas_Bleomycin-R_OHBP_Dase"/>
</dbReference>
<dbReference type="PANTHER" id="PTHR37519:SF1">
    <property type="entry name" value="DIHYDROXYBIPHENYL DIOXYGENASE DOMAIN-CONTAINING PROTEIN"/>
    <property type="match status" value="1"/>
</dbReference>
<name>A0ABN4YI92_9GAMM</name>
<organism evidence="1 2">
    <name type="scientific">Shewanella japonica</name>
    <dbReference type="NCBI Taxonomy" id="93973"/>
    <lineage>
        <taxon>Bacteria</taxon>
        <taxon>Pseudomonadati</taxon>
        <taxon>Pseudomonadota</taxon>
        <taxon>Gammaproteobacteria</taxon>
        <taxon>Alteromonadales</taxon>
        <taxon>Shewanellaceae</taxon>
        <taxon>Shewanella</taxon>
    </lineage>
</organism>
<dbReference type="EMBL" id="CP020472">
    <property type="protein sequence ID" value="ARD22814.1"/>
    <property type="molecule type" value="Genomic_DNA"/>
</dbReference>
<gene>
    <name evidence="1" type="ORF">SJ2017_2524</name>
</gene>
<dbReference type="Pfam" id="PF06185">
    <property type="entry name" value="YecM"/>
    <property type="match status" value="1"/>
</dbReference>
<dbReference type="InterPro" id="IPR010393">
    <property type="entry name" value="DUF991_YecM-like"/>
</dbReference>
<dbReference type="NCBIfam" id="NF008683">
    <property type="entry name" value="PRK11700.1-6"/>
    <property type="match status" value="1"/>
</dbReference>
<proteinExistence type="predicted"/>
<evidence type="ECO:0000313" key="2">
    <source>
        <dbReference type="Proteomes" id="UP000191820"/>
    </source>
</evidence>
<dbReference type="RefSeq" id="WP_080916018.1">
    <property type="nucleotide sequence ID" value="NZ_CP020472.1"/>
</dbReference>
<sequence>MNYAQLQQSWPKFNQRITHFLHQLGLADLALKCDHCALRVNSKEKAELLVDAFEQAGQVISNNMINGRPILIIKLHTPMQLNGASVPCVELPFPSDKVYPQEGWEHIELVLPTTATTCEALISDLSRKVPSITAIIEGKTDIKVKLSSPQGDNERLANPTVAFKKDGICIKVHPHSIETIIASEQ</sequence>
<evidence type="ECO:0000313" key="1">
    <source>
        <dbReference type="EMBL" id="ARD22814.1"/>
    </source>
</evidence>
<dbReference type="Proteomes" id="UP000191820">
    <property type="component" value="Chromosome"/>
</dbReference>
<dbReference type="SUPFAM" id="SSF54593">
    <property type="entry name" value="Glyoxalase/Bleomycin resistance protein/Dihydroxybiphenyl dioxygenase"/>
    <property type="match status" value="1"/>
</dbReference>